<feature type="transmembrane region" description="Helical" evidence="9">
    <location>
        <begin position="157"/>
        <end position="182"/>
    </location>
</feature>
<feature type="transmembrane region" description="Helical" evidence="9">
    <location>
        <begin position="228"/>
        <end position="247"/>
    </location>
</feature>
<reference evidence="11" key="1">
    <citation type="submission" date="2018-06" db="EMBL/GenBank/DDBJ databases">
        <authorList>
            <person name="Martinez Ocampo F."/>
            <person name="Quiroz Castaneda R.E."/>
            <person name="Rojas Lopez X."/>
        </authorList>
    </citation>
    <scope>NUCLEOTIDE SEQUENCE [LARGE SCALE GENOMIC DNA]</scope>
    <source>
        <strain evidence="11">INIFAP02</strain>
    </source>
</reference>
<evidence type="ECO:0000313" key="11">
    <source>
        <dbReference type="Proteomes" id="UP000249762"/>
    </source>
</evidence>
<evidence type="ECO:0000256" key="6">
    <source>
        <dbReference type="ARBA" id="ARBA00022692"/>
    </source>
</evidence>
<dbReference type="CDD" id="cd06261">
    <property type="entry name" value="TM_PBP2"/>
    <property type="match status" value="1"/>
</dbReference>
<evidence type="ECO:0000256" key="3">
    <source>
        <dbReference type="ARBA" id="ARBA00022448"/>
    </source>
</evidence>
<keyword evidence="4" id="KW-1003">Cell membrane</keyword>
<dbReference type="InterPro" id="IPR035906">
    <property type="entry name" value="MetI-like_sf"/>
</dbReference>
<comment type="subcellular location">
    <subcellularLocation>
        <location evidence="1">Cell membrane</location>
        <topology evidence="1">Multi-pass membrane protein</topology>
    </subcellularLocation>
</comment>
<keyword evidence="6 9" id="KW-0812">Transmembrane</keyword>
<keyword evidence="5" id="KW-0592">Phosphate transport</keyword>
<sequence length="406" mass="47610">MISSFYFSEGGGEKNRQAMYVFGASLLVLSIFLNWFLRKKASELNYKGNLVSRKWDSLSWKIKSKIEHLRYKNSSIYLSRYLQKDVYSKKETTRNQFLRTFRAWREKTLVFLVLSLFLSILGVAIFRGLYFIFYNLFTGNTETYSLKGIVVPTWNTILLLFFSVSWSLPISFFSAFFVNIYLRKHKRIKSFFTSIISGIGTAPPMLWAMFSSFFFLNYLKLGIGKTSVFAGILSFTILSFPFLFNKFSNLFEAYSKKYSKALSYLGLQNFNLIYLLLRDGKSKIRKHLSNLTTKLNGESGLLFITMGVSPSSRFTLWGPGQTLTTKFFASFYKYKIVELKSVVYETIFFILIFSIFLYSLLTTFWIKLFKRGVRLVKKLYLKKIFNYYWHMNSKNKAKFLVQLSIQ</sequence>
<evidence type="ECO:0000256" key="2">
    <source>
        <dbReference type="ARBA" id="ARBA00007069"/>
    </source>
</evidence>
<organism evidence="10 11">
    <name type="scientific">Mycoplasma wenyonii</name>
    <dbReference type="NCBI Taxonomy" id="65123"/>
    <lineage>
        <taxon>Bacteria</taxon>
        <taxon>Bacillati</taxon>
        <taxon>Mycoplasmatota</taxon>
        <taxon>Mollicutes</taxon>
        <taxon>Mycoplasmataceae</taxon>
        <taxon>Mycoplasma</taxon>
    </lineage>
</organism>
<evidence type="ECO:0000256" key="8">
    <source>
        <dbReference type="ARBA" id="ARBA00023136"/>
    </source>
</evidence>
<evidence type="ECO:0000256" key="4">
    <source>
        <dbReference type="ARBA" id="ARBA00022475"/>
    </source>
</evidence>
<keyword evidence="11" id="KW-1185">Reference proteome</keyword>
<protein>
    <submittedName>
        <fullName evidence="10">Phosphate ABC transporter permease</fullName>
    </submittedName>
</protein>
<keyword evidence="8 9" id="KW-0472">Membrane</keyword>
<accession>A0A328PUZ9</accession>
<dbReference type="PANTHER" id="PTHR30425:SF1">
    <property type="entry name" value="PHOSPHATE TRANSPORT SYSTEM PERMEASE PROTEIN PSTC"/>
    <property type="match status" value="1"/>
</dbReference>
<proteinExistence type="inferred from homology"/>
<dbReference type="InterPro" id="IPR000515">
    <property type="entry name" value="MetI-like"/>
</dbReference>
<evidence type="ECO:0000313" key="10">
    <source>
        <dbReference type="EMBL" id="RAO94929.1"/>
    </source>
</evidence>
<feature type="transmembrane region" description="Helical" evidence="9">
    <location>
        <begin position="109"/>
        <end position="137"/>
    </location>
</feature>
<dbReference type="AlphaFoldDB" id="A0A328PUZ9"/>
<comment type="caution">
    <text evidence="10">The sequence shown here is derived from an EMBL/GenBank/DDBJ whole genome shotgun (WGS) entry which is preliminary data.</text>
</comment>
<dbReference type="GO" id="GO:0055085">
    <property type="term" value="P:transmembrane transport"/>
    <property type="evidence" value="ECO:0007669"/>
    <property type="project" value="InterPro"/>
</dbReference>
<dbReference type="Gene3D" id="1.10.3720.10">
    <property type="entry name" value="MetI-like"/>
    <property type="match status" value="1"/>
</dbReference>
<feature type="transmembrane region" description="Helical" evidence="9">
    <location>
        <begin position="347"/>
        <end position="369"/>
    </location>
</feature>
<evidence type="ECO:0000256" key="9">
    <source>
        <dbReference type="SAM" id="Phobius"/>
    </source>
</evidence>
<feature type="transmembrane region" description="Helical" evidence="9">
    <location>
        <begin position="194"/>
        <end position="216"/>
    </location>
</feature>
<dbReference type="PANTHER" id="PTHR30425">
    <property type="entry name" value="PHOSPHATE TRANSPORT SYSTEM PERMEASE PROTEIN PST"/>
    <property type="match status" value="1"/>
</dbReference>
<dbReference type="EMBL" id="QKVO01000011">
    <property type="protein sequence ID" value="RAO94929.1"/>
    <property type="molecule type" value="Genomic_DNA"/>
</dbReference>
<evidence type="ECO:0000256" key="5">
    <source>
        <dbReference type="ARBA" id="ARBA00022592"/>
    </source>
</evidence>
<dbReference type="GO" id="GO:0006817">
    <property type="term" value="P:phosphate ion transport"/>
    <property type="evidence" value="ECO:0007669"/>
    <property type="project" value="UniProtKB-KW"/>
</dbReference>
<comment type="similarity">
    <text evidence="2">Belongs to the binding-protein-dependent transport system permease family. CysTW subfamily.</text>
</comment>
<dbReference type="GO" id="GO:0005886">
    <property type="term" value="C:plasma membrane"/>
    <property type="evidence" value="ECO:0007669"/>
    <property type="project" value="UniProtKB-SubCell"/>
</dbReference>
<dbReference type="SUPFAM" id="SSF161098">
    <property type="entry name" value="MetI-like"/>
    <property type="match status" value="1"/>
</dbReference>
<evidence type="ECO:0000256" key="1">
    <source>
        <dbReference type="ARBA" id="ARBA00004651"/>
    </source>
</evidence>
<dbReference type="Proteomes" id="UP000249762">
    <property type="component" value="Unassembled WGS sequence"/>
</dbReference>
<keyword evidence="7 9" id="KW-1133">Transmembrane helix</keyword>
<name>A0A328PUZ9_9MOLU</name>
<evidence type="ECO:0000256" key="7">
    <source>
        <dbReference type="ARBA" id="ARBA00022989"/>
    </source>
</evidence>
<gene>
    <name evidence="10" type="ORF">DNK47_02550</name>
</gene>
<feature type="transmembrane region" description="Helical" evidence="9">
    <location>
        <begin position="20"/>
        <end position="37"/>
    </location>
</feature>
<dbReference type="InterPro" id="IPR051124">
    <property type="entry name" value="Phosphate_Transport_Permease"/>
</dbReference>
<keyword evidence="3" id="KW-0813">Transport</keyword>